<dbReference type="PANTHER" id="PTHR38479:SF2">
    <property type="entry name" value="WINGED HELIX DNA-BINDING DOMAIN-CONTAINING PROTEIN"/>
    <property type="match status" value="1"/>
</dbReference>
<organism evidence="2 3">
    <name type="scientific">Lapillicoccus jejuensis</name>
    <dbReference type="NCBI Taxonomy" id="402171"/>
    <lineage>
        <taxon>Bacteria</taxon>
        <taxon>Bacillati</taxon>
        <taxon>Actinomycetota</taxon>
        <taxon>Actinomycetes</taxon>
        <taxon>Micrococcales</taxon>
        <taxon>Intrasporangiaceae</taxon>
        <taxon>Lapillicoccus</taxon>
    </lineage>
</organism>
<accession>A0A542E6S9</accession>
<dbReference type="InterPro" id="IPR009351">
    <property type="entry name" value="AlkZ-like"/>
</dbReference>
<dbReference type="AlphaFoldDB" id="A0A542E6S9"/>
<gene>
    <name evidence="2" type="ORF">FB458_4162</name>
</gene>
<dbReference type="Proteomes" id="UP000317893">
    <property type="component" value="Unassembled WGS sequence"/>
</dbReference>
<feature type="compositionally biased region" description="Pro residues" evidence="1">
    <location>
        <begin position="1"/>
        <end position="15"/>
    </location>
</feature>
<proteinExistence type="predicted"/>
<feature type="region of interest" description="Disordered" evidence="1">
    <location>
        <begin position="1"/>
        <end position="20"/>
    </location>
</feature>
<keyword evidence="2" id="KW-0238">DNA-binding</keyword>
<evidence type="ECO:0000313" key="2">
    <source>
        <dbReference type="EMBL" id="TQJ11014.1"/>
    </source>
</evidence>
<reference evidence="2 3" key="1">
    <citation type="submission" date="2019-06" db="EMBL/GenBank/DDBJ databases">
        <title>Sequencing the genomes of 1000 actinobacteria strains.</title>
        <authorList>
            <person name="Klenk H.-P."/>
        </authorList>
    </citation>
    <scope>NUCLEOTIDE SEQUENCE [LARGE SCALE GENOMIC DNA]</scope>
    <source>
        <strain evidence="2 3">DSM 18607</strain>
    </source>
</reference>
<evidence type="ECO:0000256" key="1">
    <source>
        <dbReference type="SAM" id="MobiDB-lite"/>
    </source>
</evidence>
<name>A0A542E6S9_9MICO</name>
<dbReference type="GO" id="GO:0003677">
    <property type="term" value="F:DNA binding"/>
    <property type="evidence" value="ECO:0007669"/>
    <property type="project" value="UniProtKB-KW"/>
</dbReference>
<dbReference type="Pfam" id="PF06224">
    <property type="entry name" value="AlkZ-like"/>
    <property type="match status" value="1"/>
</dbReference>
<dbReference type="PANTHER" id="PTHR38479">
    <property type="entry name" value="LMO0824 PROTEIN"/>
    <property type="match status" value="1"/>
</dbReference>
<comment type="caution">
    <text evidence="2">The sequence shown here is derived from an EMBL/GenBank/DDBJ whole genome shotgun (WGS) entry which is preliminary data.</text>
</comment>
<sequence length="389" mass="41436">MPAPTPATPATPGPEPSGRVRREVVRRRLAATGLAPTDAPERAEAVVGSHLALQAQDLESGLWSVGSRSGLTREQVVDAWAAGTITRTWPMRGTLHLVAARDAGWLTGLLAGRAVAASARRRRDLGLDEEVTARARRTLVAAAQGAGRDADHPPLTRPRAYDALRAAGIDPDGQRGVHLLGLLSQEGLLVQGPPQGRDPTFVLHDEWVLDPWRPDRDEALATLATRYVRRHGPVGERDLAGWTGLPLRDVRAAVALAGDVLAVERVAGRDLLVHVDAPTAGEGGVVLAAPFDELVLGYKERWALLTAEQERVVVPGGNGMFLATVVVDGAVRGTWGRRLGTERARVTMSPWDPPAARTRRAVEEAVARYGAFLGRPVDTTWAPAPGGDG</sequence>
<dbReference type="RefSeq" id="WP_170185777.1">
    <property type="nucleotide sequence ID" value="NZ_BAAAPR010000018.1"/>
</dbReference>
<protein>
    <submittedName>
        <fullName evidence="2">Winged helix DNA-binding protein</fullName>
    </submittedName>
</protein>
<keyword evidence="3" id="KW-1185">Reference proteome</keyword>
<evidence type="ECO:0000313" key="3">
    <source>
        <dbReference type="Proteomes" id="UP000317893"/>
    </source>
</evidence>
<dbReference type="EMBL" id="VFMN01000001">
    <property type="protein sequence ID" value="TQJ11014.1"/>
    <property type="molecule type" value="Genomic_DNA"/>
</dbReference>